<dbReference type="InterPro" id="IPR001509">
    <property type="entry name" value="Epimerase_deHydtase"/>
</dbReference>
<organism evidence="12 13">
    <name type="scientific">Streptomyces bullii</name>
    <dbReference type="NCBI Taxonomy" id="349910"/>
    <lineage>
        <taxon>Bacteria</taxon>
        <taxon>Bacillati</taxon>
        <taxon>Actinomycetota</taxon>
        <taxon>Actinomycetes</taxon>
        <taxon>Kitasatosporales</taxon>
        <taxon>Streptomycetaceae</taxon>
        <taxon>Streptomyces</taxon>
    </lineage>
</organism>
<reference evidence="13" key="1">
    <citation type="journal article" date="2019" name="Int. J. Syst. Evol. Microbiol.">
        <title>The Global Catalogue of Microorganisms (GCM) 10K type strain sequencing project: providing services to taxonomists for standard genome sequencing and annotation.</title>
        <authorList>
            <consortium name="The Broad Institute Genomics Platform"/>
            <consortium name="The Broad Institute Genome Sequencing Center for Infectious Disease"/>
            <person name="Wu L."/>
            <person name="Ma J."/>
        </authorList>
    </citation>
    <scope>NUCLEOTIDE SEQUENCE [LARGE SCALE GENOMIC DNA]</scope>
    <source>
        <strain evidence="13">CGMCC 4.7248</strain>
    </source>
</reference>
<dbReference type="InterPro" id="IPR036291">
    <property type="entry name" value="NAD(P)-bd_dom_sf"/>
</dbReference>
<dbReference type="RefSeq" id="WP_381027915.1">
    <property type="nucleotide sequence ID" value="NZ_JBHSNY010000011.1"/>
</dbReference>
<evidence type="ECO:0000256" key="2">
    <source>
        <dbReference type="ARBA" id="ARBA00001911"/>
    </source>
</evidence>
<dbReference type="NCBIfam" id="TIGR01179">
    <property type="entry name" value="galE"/>
    <property type="match status" value="1"/>
</dbReference>
<protein>
    <recommendedName>
        <fullName evidence="6 10">UDP-glucose 4-epimerase</fullName>
        <ecNumber evidence="5 10">5.1.3.2</ecNumber>
    </recommendedName>
</protein>
<dbReference type="InterPro" id="IPR057326">
    <property type="entry name" value="KR_dom"/>
</dbReference>
<comment type="similarity">
    <text evidence="4 10">Belongs to the NAD(P)-dependent epimerase/dehydratase family.</text>
</comment>
<evidence type="ECO:0000256" key="6">
    <source>
        <dbReference type="ARBA" id="ARBA00018569"/>
    </source>
</evidence>
<dbReference type="NCBIfam" id="NF007956">
    <property type="entry name" value="PRK10675.1"/>
    <property type="match status" value="1"/>
</dbReference>
<name>A0ABW0UWC3_9ACTN</name>
<evidence type="ECO:0000313" key="13">
    <source>
        <dbReference type="Proteomes" id="UP001596154"/>
    </source>
</evidence>
<feature type="domain" description="Ketoreductase" evidence="11">
    <location>
        <begin position="5"/>
        <end position="190"/>
    </location>
</feature>
<keyword evidence="13" id="KW-1185">Reference proteome</keyword>
<dbReference type="Gene3D" id="3.40.50.720">
    <property type="entry name" value="NAD(P)-binding Rossmann-like Domain"/>
    <property type="match status" value="1"/>
</dbReference>
<dbReference type="SUPFAM" id="SSF51735">
    <property type="entry name" value="NAD(P)-binding Rossmann-fold domains"/>
    <property type="match status" value="1"/>
</dbReference>
<comment type="caution">
    <text evidence="12">The sequence shown here is derived from an EMBL/GenBank/DDBJ whole genome shotgun (WGS) entry which is preliminary data.</text>
</comment>
<comment type="catalytic activity">
    <reaction evidence="1 10">
        <text>UDP-alpha-D-glucose = UDP-alpha-D-galactose</text>
        <dbReference type="Rhea" id="RHEA:22168"/>
        <dbReference type="ChEBI" id="CHEBI:58885"/>
        <dbReference type="ChEBI" id="CHEBI:66914"/>
        <dbReference type="EC" id="5.1.3.2"/>
    </reaction>
</comment>
<evidence type="ECO:0000256" key="9">
    <source>
        <dbReference type="ARBA" id="ARBA00023235"/>
    </source>
</evidence>
<evidence type="ECO:0000259" key="11">
    <source>
        <dbReference type="SMART" id="SM00822"/>
    </source>
</evidence>
<accession>A0ABW0UWC3</accession>
<evidence type="ECO:0000256" key="8">
    <source>
        <dbReference type="ARBA" id="ARBA00023144"/>
    </source>
</evidence>
<evidence type="ECO:0000256" key="4">
    <source>
        <dbReference type="ARBA" id="ARBA00007637"/>
    </source>
</evidence>
<dbReference type="EC" id="5.1.3.2" evidence="5 10"/>
<dbReference type="GO" id="GO:0003978">
    <property type="term" value="F:UDP-glucose 4-epimerase activity"/>
    <property type="evidence" value="ECO:0007669"/>
    <property type="project" value="UniProtKB-EC"/>
</dbReference>
<dbReference type="Gene3D" id="3.90.25.10">
    <property type="entry name" value="UDP-galactose 4-epimerase, domain 1"/>
    <property type="match status" value="1"/>
</dbReference>
<proteinExistence type="inferred from homology"/>
<dbReference type="SMART" id="SM00822">
    <property type="entry name" value="PKS_KR"/>
    <property type="match status" value="1"/>
</dbReference>
<keyword evidence="9 10" id="KW-0413">Isomerase</keyword>
<evidence type="ECO:0000256" key="3">
    <source>
        <dbReference type="ARBA" id="ARBA00004947"/>
    </source>
</evidence>
<dbReference type="CDD" id="cd05247">
    <property type="entry name" value="UDP_G4E_1_SDR_e"/>
    <property type="match status" value="1"/>
</dbReference>
<comment type="subunit">
    <text evidence="10">Homodimer.</text>
</comment>
<sequence length="353" mass="38847">MRPSHTTLVTGGAGFIGSHTCVELLNHGCELVVVDDYSNSARQVLERVRAITGRTIVADYEVDIRDRHALSAVFERHGIDAVIHFAARKAVGASMRMPVEYYDTNVGGTTALLSVMREQGVKDLVFSSSCSIYGEAGQGGGPLDEHTPVRPTNPYAASKAICERILADVCRLCPEFRVLSLRYFNPVGAHPSGLLGEVPSGVPDNLMPYVSQVAVGRRTHVNVFGDDYPTADGTAVRDYLHVMDVAEAHRIALEHLADTEGFRAYNIGTGKGSSVLQVIKAFGEACERQLPYRIVARRPGDVAELVADVTAVQREWGWRPTQDLPAMCRDAWKFQQLNPFGYRTREPKEMEFQ</sequence>
<comment type="cofactor">
    <cofactor evidence="2 10">
        <name>NAD(+)</name>
        <dbReference type="ChEBI" id="CHEBI:57540"/>
    </cofactor>
</comment>
<gene>
    <name evidence="12" type="primary">galE</name>
    <name evidence="12" type="ORF">ACFPZJ_29695</name>
</gene>
<evidence type="ECO:0000313" key="12">
    <source>
        <dbReference type="EMBL" id="MFC5637866.1"/>
    </source>
</evidence>
<dbReference type="Proteomes" id="UP001596154">
    <property type="component" value="Unassembled WGS sequence"/>
</dbReference>
<keyword evidence="10" id="KW-0119">Carbohydrate metabolism</keyword>
<dbReference type="Pfam" id="PF01370">
    <property type="entry name" value="Epimerase"/>
    <property type="match status" value="1"/>
</dbReference>
<dbReference type="PANTHER" id="PTHR43725">
    <property type="entry name" value="UDP-GLUCOSE 4-EPIMERASE"/>
    <property type="match status" value="1"/>
</dbReference>
<evidence type="ECO:0000256" key="5">
    <source>
        <dbReference type="ARBA" id="ARBA00013189"/>
    </source>
</evidence>
<dbReference type="InterPro" id="IPR005886">
    <property type="entry name" value="UDP_G4E"/>
</dbReference>
<keyword evidence="7 10" id="KW-0520">NAD</keyword>
<evidence type="ECO:0000256" key="1">
    <source>
        <dbReference type="ARBA" id="ARBA00000083"/>
    </source>
</evidence>
<evidence type="ECO:0000256" key="10">
    <source>
        <dbReference type="RuleBase" id="RU366046"/>
    </source>
</evidence>
<dbReference type="PANTHER" id="PTHR43725:SF47">
    <property type="entry name" value="UDP-GLUCOSE 4-EPIMERASE"/>
    <property type="match status" value="1"/>
</dbReference>
<comment type="pathway">
    <text evidence="3 10">Carbohydrate metabolism; galactose metabolism.</text>
</comment>
<evidence type="ECO:0000256" key="7">
    <source>
        <dbReference type="ARBA" id="ARBA00023027"/>
    </source>
</evidence>
<dbReference type="EMBL" id="JBHSNY010000011">
    <property type="protein sequence ID" value="MFC5637866.1"/>
    <property type="molecule type" value="Genomic_DNA"/>
</dbReference>
<keyword evidence="8" id="KW-0299">Galactose metabolism</keyword>